<evidence type="ECO:0000256" key="7">
    <source>
        <dbReference type="ARBA" id="ARBA00022741"/>
    </source>
</evidence>
<comment type="subcellular location">
    <subcellularLocation>
        <location evidence="2">Cell membrane</location>
        <topology evidence="2">Multi-pass membrane protein</topology>
    </subcellularLocation>
</comment>
<gene>
    <name evidence="17" type="primary">barA_6</name>
    <name evidence="17" type="ORF">Thiowin_01388</name>
</gene>
<evidence type="ECO:0000256" key="9">
    <source>
        <dbReference type="ARBA" id="ARBA00022989"/>
    </source>
</evidence>
<keyword evidence="10" id="KW-0902">Two-component regulatory system</keyword>
<dbReference type="SUPFAM" id="SSF47384">
    <property type="entry name" value="Homodimeric domain of signal transducing histidine kinase"/>
    <property type="match status" value="1"/>
</dbReference>
<evidence type="ECO:0000256" key="12">
    <source>
        <dbReference type="PROSITE-ProRule" id="PRU00110"/>
    </source>
</evidence>
<dbReference type="PANTHER" id="PTHR45339">
    <property type="entry name" value="HYBRID SIGNAL TRANSDUCTION HISTIDINE KINASE J"/>
    <property type="match status" value="1"/>
</dbReference>
<feature type="domain" description="Response regulatory" evidence="15">
    <location>
        <begin position="581"/>
        <end position="700"/>
    </location>
</feature>
<keyword evidence="5 13" id="KW-0597">Phosphoprotein</keyword>
<dbReference type="InterPro" id="IPR004358">
    <property type="entry name" value="Sig_transdc_His_kin-like_C"/>
</dbReference>
<sequence>MTTTPVAASPKLANPPHEHDHLLGNLSRLVPGVLYQYRLYPDGRSAFPFASEHIRDIYEVTPEEVREDAGAAIARLHPEDVDRVMASIHSSAEQLSRWECEYRVRLPGRGERWLRGQANPQRLKDGSTLWHGHIGDITDYKIVEQALRVTNDSLQLAKAEAEAANRAKSDFLANMSHEIRTPMNGVIGMTGLLLDTELNADQRHYAESVRISAESLLSLINDILDFSKIEAGKLELETLDFDLEELLDDFTTTLAYRAQDQGLEFLCAADPEVPTRLRGDPGRLRQILLNLAGNALKFTSQGLVSVQVSIGEPPAAANGAVLLRFRVTDTGIGIPPDKRERLFQKFSQVDTSNSREYGGTGLGLAISRQLCELMGGAIGVDSIAGQGSTFWFTARFELQSQARNEPPPELARQRVLIVDDHANNREILGRRLEAWGLRPSEATDGPGALRLIYQALDAGEPFTAALLDLQLPGMDGINLGRALRSDPRLAELRLVLLPSLTLAGKTADYLDMGFDACLPKPIRHQDLRRLLGELFRPAAPAQPESPAAERAPRRLEQSAISGGLSGGLNSNRGGEQSHRGRVLLAEDNQINQQVALGQLRRMGVRADAVANGLEVIESLRQIPYDLVLMDVQMPELDGLDATRRIRDPRTGVLNPGVPIVAMTAHAMQGDREHCLSAGMDDYLTKPLNVPALTKALAHWLPVAELLAPQTPAAEAPKAPAIDSLIDPVIDPMTTPALDWSELLARLGGDRDFARDLLTQFLAGLPPQIARIRHALHAEDGGILLRHAHSLRGAAANISATRLRDIADTIEQACMRDDLDSARAASDELEAAAEALWQASREEAGVIPLTRMS</sequence>
<dbReference type="Gene3D" id="1.20.120.160">
    <property type="entry name" value="HPT domain"/>
    <property type="match status" value="1"/>
</dbReference>
<dbReference type="Pfam" id="PF00512">
    <property type="entry name" value="HisKA"/>
    <property type="match status" value="1"/>
</dbReference>
<dbReference type="SUPFAM" id="SSF55874">
    <property type="entry name" value="ATPase domain of HSP90 chaperone/DNA topoisomerase II/histidine kinase"/>
    <property type="match status" value="1"/>
</dbReference>
<evidence type="ECO:0000313" key="18">
    <source>
        <dbReference type="Proteomes" id="UP001432180"/>
    </source>
</evidence>
<dbReference type="EMBL" id="CP121472">
    <property type="protein sequence ID" value="WPL16434.1"/>
    <property type="molecule type" value="Genomic_DNA"/>
</dbReference>
<dbReference type="InterPro" id="IPR036890">
    <property type="entry name" value="HATPase_C_sf"/>
</dbReference>
<keyword evidence="9" id="KW-1133">Transmembrane helix</keyword>
<dbReference type="Gene3D" id="1.10.287.130">
    <property type="match status" value="1"/>
</dbReference>
<evidence type="ECO:0000256" key="8">
    <source>
        <dbReference type="ARBA" id="ARBA00022840"/>
    </source>
</evidence>
<dbReference type="PRINTS" id="PR00344">
    <property type="entry name" value="BCTRLSENSOR"/>
</dbReference>
<dbReference type="Pfam" id="PF02518">
    <property type="entry name" value="HATPase_c"/>
    <property type="match status" value="1"/>
</dbReference>
<evidence type="ECO:0000256" key="13">
    <source>
        <dbReference type="PROSITE-ProRule" id="PRU00169"/>
    </source>
</evidence>
<feature type="domain" description="Histidine kinase" evidence="14">
    <location>
        <begin position="174"/>
        <end position="398"/>
    </location>
</feature>
<comment type="catalytic activity">
    <reaction evidence="1">
        <text>ATP + protein L-histidine = ADP + protein N-phospho-L-histidine.</text>
        <dbReference type="EC" id="2.7.13.3"/>
    </reaction>
</comment>
<keyword evidence="11" id="KW-0472">Membrane</keyword>
<dbReference type="InterPro" id="IPR008207">
    <property type="entry name" value="Sig_transdc_His_kin_Hpt_dom"/>
</dbReference>
<dbReference type="InterPro" id="IPR005467">
    <property type="entry name" value="His_kinase_dom"/>
</dbReference>
<dbReference type="InterPro" id="IPR013655">
    <property type="entry name" value="PAS_fold_3"/>
</dbReference>
<reference evidence="17 18" key="1">
    <citation type="journal article" date="2023" name="Microorganisms">
        <title>Thiorhodovibrio frisius and Trv. litoralis spp. nov., Two Novel Members from a Clade of Fastidious Purple Sulfur Bacteria That Exhibit Unique Red-Shifted Light-Harvesting Capabilities.</title>
        <authorList>
            <person name="Methner A."/>
            <person name="Kuzyk S.B."/>
            <person name="Petersen J."/>
            <person name="Bauer S."/>
            <person name="Brinkmann H."/>
            <person name="Sichau K."/>
            <person name="Wanner G."/>
            <person name="Wolf J."/>
            <person name="Neumann-Schaal M."/>
            <person name="Henke P."/>
            <person name="Tank M."/>
            <person name="Sproer C."/>
            <person name="Bunk B."/>
            <person name="Overmann J."/>
        </authorList>
    </citation>
    <scope>NUCLEOTIDE SEQUENCE [LARGE SCALE GENOMIC DNA]</scope>
    <source>
        <strain evidence="17 18">DSM 6702</strain>
    </source>
</reference>
<dbReference type="CDD" id="cd17546">
    <property type="entry name" value="REC_hyHK_CKI1_RcsC-like"/>
    <property type="match status" value="1"/>
</dbReference>
<dbReference type="SUPFAM" id="SSF52172">
    <property type="entry name" value="CheY-like"/>
    <property type="match status" value="2"/>
</dbReference>
<keyword evidence="17" id="KW-0808">Transferase</keyword>
<evidence type="ECO:0000256" key="10">
    <source>
        <dbReference type="ARBA" id="ARBA00023012"/>
    </source>
</evidence>
<dbReference type="InterPro" id="IPR003661">
    <property type="entry name" value="HisK_dim/P_dom"/>
</dbReference>
<protein>
    <recommendedName>
        <fullName evidence="3">histidine kinase</fullName>
        <ecNumber evidence="3">2.7.13.3</ecNumber>
    </recommendedName>
</protein>
<dbReference type="CDD" id="cd16922">
    <property type="entry name" value="HATPase_EvgS-ArcB-TorS-like"/>
    <property type="match status" value="1"/>
</dbReference>
<feature type="domain" description="Response regulatory" evidence="15">
    <location>
        <begin position="414"/>
        <end position="535"/>
    </location>
</feature>
<dbReference type="PANTHER" id="PTHR45339:SF1">
    <property type="entry name" value="HYBRID SIGNAL TRANSDUCTION HISTIDINE KINASE J"/>
    <property type="match status" value="1"/>
</dbReference>
<feature type="domain" description="HPt" evidence="16">
    <location>
        <begin position="749"/>
        <end position="845"/>
    </location>
</feature>
<dbReference type="InterPro" id="IPR001789">
    <property type="entry name" value="Sig_transdc_resp-reg_receiver"/>
</dbReference>
<evidence type="ECO:0000313" key="17">
    <source>
        <dbReference type="EMBL" id="WPL16434.1"/>
    </source>
</evidence>
<evidence type="ECO:0000259" key="16">
    <source>
        <dbReference type="PROSITE" id="PS50894"/>
    </source>
</evidence>
<evidence type="ECO:0000256" key="3">
    <source>
        <dbReference type="ARBA" id="ARBA00012438"/>
    </source>
</evidence>
<dbReference type="EC" id="2.7.13.3" evidence="3"/>
<evidence type="ECO:0000256" key="5">
    <source>
        <dbReference type="ARBA" id="ARBA00022553"/>
    </source>
</evidence>
<evidence type="ECO:0000256" key="11">
    <source>
        <dbReference type="ARBA" id="ARBA00023136"/>
    </source>
</evidence>
<accession>A0ABZ0S7E4</accession>
<evidence type="ECO:0000256" key="6">
    <source>
        <dbReference type="ARBA" id="ARBA00022692"/>
    </source>
</evidence>
<dbReference type="SUPFAM" id="SSF55785">
    <property type="entry name" value="PYP-like sensor domain (PAS domain)"/>
    <property type="match status" value="1"/>
</dbReference>
<dbReference type="InterPro" id="IPR035965">
    <property type="entry name" value="PAS-like_dom_sf"/>
</dbReference>
<evidence type="ECO:0000256" key="4">
    <source>
        <dbReference type="ARBA" id="ARBA00022475"/>
    </source>
</evidence>
<dbReference type="PROSITE" id="PS50110">
    <property type="entry name" value="RESPONSE_REGULATORY"/>
    <property type="match status" value="2"/>
</dbReference>
<evidence type="ECO:0000256" key="2">
    <source>
        <dbReference type="ARBA" id="ARBA00004651"/>
    </source>
</evidence>
<dbReference type="PROSITE" id="PS50109">
    <property type="entry name" value="HIS_KIN"/>
    <property type="match status" value="1"/>
</dbReference>
<evidence type="ECO:0000256" key="1">
    <source>
        <dbReference type="ARBA" id="ARBA00000085"/>
    </source>
</evidence>
<keyword evidence="7" id="KW-0547">Nucleotide-binding</keyword>
<evidence type="ECO:0000259" key="15">
    <source>
        <dbReference type="PROSITE" id="PS50110"/>
    </source>
</evidence>
<dbReference type="InterPro" id="IPR000014">
    <property type="entry name" value="PAS"/>
</dbReference>
<dbReference type="Proteomes" id="UP001432180">
    <property type="component" value="Chromosome"/>
</dbReference>
<evidence type="ECO:0000259" key="14">
    <source>
        <dbReference type="PROSITE" id="PS50109"/>
    </source>
</evidence>
<dbReference type="CDD" id="cd00082">
    <property type="entry name" value="HisKA"/>
    <property type="match status" value="1"/>
</dbReference>
<keyword evidence="17" id="KW-0418">Kinase</keyword>
<dbReference type="Gene3D" id="3.40.50.2300">
    <property type="match status" value="2"/>
</dbReference>
<keyword evidence="8" id="KW-0067">ATP-binding</keyword>
<dbReference type="Pfam" id="PF00072">
    <property type="entry name" value="Response_reg"/>
    <property type="match status" value="2"/>
</dbReference>
<dbReference type="InterPro" id="IPR011006">
    <property type="entry name" value="CheY-like_superfamily"/>
</dbReference>
<dbReference type="Pfam" id="PF01627">
    <property type="entry name" value="Hpt"/>
    <property type="match status" value="1"/>
</dbReference>
<dbReference type="Gene3D" id="3.30.565.10">
    <property type="entry name" value="Histidine kinase-like ATPase, C-terminal domain"/>
    <property type="match status" value="1"/>
</dbReference>
<keyword evidence="4" id="KW-1003">Cell membrane</keyword>
<dbReference type="CDD" id="cd00130">
    <property type="entry name" value="PAS"/>
    <property type="match status" value="1"/>
</dbReference>
<keyword evidence="18" id="KW-1185">Reference proteome</keyword>
<dbReference type="SMART" id="SM00388">
    <property type="entry name" value="HisKA"/>
    <property type="match status" value="1"/>
</dbReference>
<dbReference type="InterPro" id="IPR036641">
    <property type="entry name" value="HPT_dom_sf"/>
</dbReference>
<dbReference type="CDD" id="cd00088">
    <property type="entry name" value="HPT"/>
    <property type="match status" value="1"/>
</dbReference>
<name>A0ABZ0S7E4_9GAMM</name>
<dbReference type="PROSITE" id="PS50894">
    <property type="entry name" value="HPT"/>
    <property type="match status" value="1"/>
</dbReference>
<feature type="modified residue" description="4-aspartylphosphate" evidence="13">
    <location>
        <position position="630"/>
    </location>
</feature>
<dbReference type="SMART" id="SM00448">
    <property type="entry name" value="REC"/>
    <property type="match status" value="2"/>
</dbReference>
<feature type="modified residue" description="Phosphohistidine" evidence="12">
    <location>
        <position position="788"/>
    </location>
</feature>
<dbReference type="Gene3D" id="3.30.450.20">
    <property type="entry name" value="PAS domain"/>
    <property type="match status" value="1"/>
</dbReference>
<keyword evidence="6" id="KW-0812">Transmembrane</keyword>
<dbReference type="InterPro" id="IPR003594">
    <property type="entry name" value="HATPase_dom"/>
</dbReference>
<dbReference type="InterPro" id="IPR036097">
    <property type="entry name" value="HisK_dim/P_sf"/>
</dbReference>
<dbReference type="GO" id="GO:0004673">
    <property type="term" value="F:protein histidine kinase activity"/>
    <property type="evidence" value="ECO:0007669"/>
    <property type="project" value="UniProtKB-EC"/>
</dbReference>
<dbReference type="SUPFAM" id="SSF47226">
    <property type="entry name" value="Histidine-containing phosphotransfer domain, HPT domain"/>
    <property type="match status" value="1"/>
</dbReference>
<feature type="modified residue" description="4-aspartylphosphate" evidence="13">
    <location>
        <position position="468"/>
    </location>
</feature>
<organism evidence="17 18">
    <name type="scientific">Thiorhodovibrio winogradskyi</name>
    <dbReference type="NCBI Taxonomy" id="77007"/>
    <lineage>
        <taxon>Bacteria</taxon>
        <taxon>Pseudomonadati</taxon>
        <taxon>Pseudomonadota</taxon>
        <taxon>Gammaproteobacteria</taxon>
        <taxon>Chromatiales</taxon>
        <taxon>Chromatiaceae</taxon>
        <taxon>Thiorhodovibrio</taxon>
    </lineage>
</organism>
<proteinExistence type="predicted"/>
<dbReference type="SMART" id="SM00387">
    <property type="entry name" value="HATPase_c"/>
    <property type="match status" value="1"/>
</dbReference>
<dbReference type="Pfam" id="PF08447">
    <property type="entry name" value="PAS_3"/>
    <property type="match status" value="1"/>
</dbReference>
<dbReference type="RefSeq" id="WP_328986982.1">
    <property type="nucleotide sequence ID" value="NZ_CP121472.1"/>
</dbReference>